<comment type="caution">
    <text evidence="1">The sequence shown here is derived from an EMBL/GenBank/DDBJ whole genome shotgun (WGS) entry which is preliminary data.</text>
</comment>
<evidence type="ECO:0000313" key="1">
    <source>
        <dbReference type="EMBL" id="KAK4012804.1"/>
    </source>
</evidence>
<proteinExistence type="predicted"/>
<keyword evidence="2" id="KW-1185">Reference proteome</keyword>
<reference evidence="1 2" key="1">
    <citation type="journal article" date="2023" name="Nucleic Acids Res.">
        <title>The hologenome of Daphnia magna reveals possible DNA methylation and microbiome-mediated evolution of the host genome.</title>
        <authorList>
            <person name="Chaturvedi A."/>
            <person name="Li X."/>
            <person name="Dhandapani V."/>
            <person name="Marshall H."/>
            <person name="Kissane S."/>
            <person name="Cuenca-Cambronero M."/>
            <person name="Asole G."/>
            <person name="Calvet F."/>
            <person name="Ruiz-Romero M."/>
            <person name="Marangio P."/>
            <person name="Guigo R."/>
            <person name="Rago D."/>
            <person name="Mirbahai L."/>
            <person name="Eastwood N."/>
            <person name="Colbourne J.K."/>
            <person name="Zhou J."/>
            <person name="Mallon E."/>
            <person name="Orsini L."/>
        </authorList>
    </citation>
    <scope>NUCLEOTIDE SEQUENCE [LARGE SCALE GENOMIC DNA]</scope>
    <source>
        <strain evidence="1">LRV0_1</strain>
    </source>
</reference>
<evidence type="ECO:0000313" key="2">
    <source>
        <dbReference type="Proteomes" id="UP001234178"/>
    </source>
</evidence>
<dbReference type="Proteomes" id="UP001234178">
    <property type="component" value="Unassembled WGS sequence"/>
</dbReference>
<dbReference type="EMBL" id="JAOYFB010000004">
    <property type="protein sequence ID" value="KAK4012804.1"/>
    <property type="molecule type" value="Genomic_DNA"/>
</dbReference>
<name>A0ABQ9ZK54_9CRUS</name>
<protein>
    <submittedName>
        <fullName evidence="1">Uncharacterized protein</fullName>
    </submittedName>
</protein>
<accession>A0ABQ9ZK54</accession>
<gene>
    <name evidence="1" type="ORF">OUZ56_025060</name>
</gene>
<sequence length="119" mass="13139">MGKFLDPTGNVEGRRLGRLDAQDTRNLLGIEPRTLELLGGCDTFLATPPISPPLMFDPLCTTLHSYLNLYGRALDCNALCLGFESHSGVAEFSVYERSHVVEWNLSAIYVYVTDSTVVD</sequence>
<organism evidence="1 2">
    <name type="scientific">Daphnia magna</name>
    <dbReference type="NCBI Taxonomy" id="35525"/>
    <lineage>
        <taxon>Eukaryota</taxon>
        <taxon>Metazoa</taxon>
        <taxon>Ecdysozoa</taxon>
        <taxon>Arthropoda</taxon>
        <taxon>Crustacea</taxon>
        <taxon>Branchiopoda</taxon>
        <taxon>Diplostraca</taxon>
        <taxon>Cladocera</taxon>
        <taxon>Anomopoda</taxon>
        <taxon>Daphniidae</taxon>
        <taxon>Daphnia</taxon>
    </lineage>
</organism>